<proteinExistence type="inferred from homology"/>
<comment type="subcellular location">
    <subcellularLocation>
        <location evidence="1">Nucleus</location>
    </subcellularLocation>
</comment>
<dbReference type="SMART" id="SM00414">
    <property type="entry name" value="H2A"/>
    <property type="match status" value="1"/>
</dbReference>
<reference evidence="2 3" key="1">
    <citation type="submission" date="2023-05" db="EMBL/GenBank/DDBJ databases">
        <title>B98-5 Cell Line De Novo Hybrid Assembly: An Optical Mapping Approach.</title>
        <authorList>
            <person name="Kananen K."/>
            <person name="Auerbach J.A."/>
            <person name="Kautto E."/>
            <person name="Blachly J.S."/>
        </authorList>
    </citation>
    <scope>NUCLEOTIDE SEQUENCE [LARGE SCALE GENOMIC DNA]</scope>
    <source>
        <strain evidence="2">B95-8</strain>
        <tissue evidence="2">Cell line</tissue>
    </source>
</reference>
<organism evidence="2 3">
    <name type="scientific">Saguinus oedipus</name>
    <name type="common">Cotton-top tamarin</name>
    <name type="synonym">Oedipomidas oedipus</name>
    <dbReference type="NCBI Taxonomy" id="9490"/>
    <lineage>
        <taxon>Eukaryota</taxon>
        <taxon>Metazoa</taxon>
        <taxon>Chordata</taxon>
        <taxon>Craniata</taxon>
        <taxon>Vertebrata</taxon>
        <taxon>Euteleostomi</taxon>
        <taxon>Mammalia</taxon>
        <taxon>Eutheria</taxon>
        <taxon>Euarchontoglires</taxon>
        <taxon>Primates</taxon>
        <taxon>Haplorrhini</taxon>
        <taxon>Platyrrhini</taxon>
        <taxon>Cebidae</taxon>
        <taxon>Callitrichinae</taxon>
        <taxon>Saguinus</taxon>
    </lineage>
</organism>
<dbReference type="PANTHER" id="PTHR23430">
    <property type="entry name" value="HISTONE H2A"/>
    <property type="match status" value="1"/>
</dbReference>
<comment type="similarity">
    <text evidence="1">Belongs to the histone H2A family.</text>
</comment>
<dbReference type="InterPro" id="IPR002119">
    <property type="entry name" value="Histone_H2A"/>
</dbReference>
<evidence type="ECO:0000256" key="1">
    <source>
        <dbReference type="RuleBase" id="RU003767"/>
    </source>
</evidence>
<dbReference type="CDD" id="cd00074">
    <property type="entry name" value="HFD_H2A"/>
    <property type="match status" value="1"/>
</dbReference>
<dbReference type="InterPro" id="IPR009072">
    <property type="entry name" value="Histone-fold"/>
</dbReference>
<keyword evidence="1" id="KW-0544">Nucleosome core</keyword>
<accession>A0ABQ9TFP8</accession>
<gene>
    <name evidence="2" type="primary">H2AB2_4</name>
    <name evidence="2" type="ORF">P7K49_038797</name>
</gene>
<comment type="caution">
    <text evidence="2">The sequence shown here is derived from an EMBL/GenBank/DDBJ whole genome shotgun (WGS) entry which is preliminary data.</text>
</comment>
<evidence type="ECO:0000313" key="2">
    <source>
        <dbReference type="EMBL" id="KAK2083561.1"/>
    </source>
</evidence>
<dbReference type="SUPFAM" id="SSF47113">
    <property type="entry name" value="Histone-fold"/>
    <property type="match status" value="1"/>
</dbReference>
<dbReference type="Proteomes" id="UP001266305">
    <property type="component" value="Unassembled WGS sequence"/>
</dbReference>
<keyword evidence="1" id="KW-0539">Nucleus</keyword>
<name>A0ABQ9TFP8_SAGOE</name>
<keyword evidence="1" id="KW-0158">Chromosome</keyword>
<protein>
    <recommendedName>
        <fullName evidence="1">Histone H2A</fullName>
    </recommendedName>
</protein>
<dbReference type="PRINTS" id="PR00620">
    <property type="entry name" value="HISTONEH2A"/>
</dbReference>
<keyword evidence="1" id="KW-0238">DNA-binding</keyword>
<keyword evidence="3" id="KW-1185">Reference proteome</keyword>
<sequence length="82" mass="9149">MERGLWEGHYARRLSDNAPVYLAAVIQYLTAKILELAVEEADNNGGERIITPRMLQTVIRNDVLLSALFRNTLISQVAPGPN</sequence>
<evidence type="ECO:0000313" key="3">
    <source>
        <dbReference type="Proteomes" id="UP001266305"/>
    </source>
</evidence>
<dbReference type="EMBL" id="JASSZA010000023">
    <property type="protein sequence ID" value="KAK2083561.1"/>
    <property type="molecule type" value="Genomic_DNA"/>
</dbReference>
<comment type="subunit">
    <text evidence="1">The nucleosome is a histone octamer containing two molecules each of H2A, H2B, H3 and H4 assembled in one H3-H4 heterotetramer and two H2A-H2B heterodimers. The octamer wraps approximately 147 bp of DNA.</text>
</comment>
<dbReference type="Gene3D" id="1.10.20.10">
    <property type="entry name" value="Histone, subunit A"/>
    <property type="match status" value="1"/>
</dbReference>